<organism evidence="2 3">
    <name type="scientific">Microvirga thermotolerans</name>
    <dbReference type="NCBI Taxonomy" id="2651334"/>
    <lineage>
        <taxon>Bacteria</taxon>
        <taxon>Pseudomonadati</taxon>
        <taxon>Pseudomonadota</taxon>
        <taxon>Alphaproteobacteria</taxon>
        <taxon>Hyphomicrobiales</taxon>
        <taxon>Methylobacteriaceae</taxon>
        <taxon>Microvirga</taxon>
    </lineage>
</organism>
<dbReference type="KEGG" id="mico:GDR74_03860"/>
<evidence type="ECO:0000313" key="2">
    <source>
        <dbReference type="EMBL" id="QFU15423.1"/>
    </source>
</evidence>
<dbReference type="PANTHER" id="PTHR43689">
    <property type="entry name" value="HYDROLASE"/>
    <property type="match status" value="1"/>
</dbReference>
<dbReference type="InterPro" id="IPR029058">
    <property type="entry name" value="AB_hydrolase_fold"/>
</dbReference>
<protein>
    <submittedName>
        <fullName evidence="2">Alpha/beta fold hydrolase</fullName>
    </submittedName>
</protein>
<dbReference type="SUPFAM" id="SSF53474">
    <property type="entry name" value="alpha/beta-Hydrolases"/>
    <property type="match status" value="1"/>
</dbReference>
<dbReference type="PRINTS" id="PR00111">
    <property type="entry name" value="ABHYDROLASE"/>
</dbReference>
<dbReference type="Proteomes" id="UP000325614">
    <property type="component" value="Chromosome"/>
</dbReference>
<dbReference type="PANTHER" id="PTHR43689:SF8">
    <property type="entry name" value="ALPHA_BETA-HYDROLASES SUPERFAMILY PROTEIN"/>
    <property type="match status" value="1"/>
</dbReference>
<reference evidence="2 3" key="1">
    <citation type="submission" date="2019-10" db="EMBL/GenBank/DDBJ databases">
        <title>Isolation, Identification of Microvirga thermotolerans HR1, a novel thermophilic bacterium and Comparative Genomics of the genus Microvirga.</title>
        <authorList>
            <person name="Li J."/>
            <person name="Zhang W."/>
            <person name="Lin M."/>
            <person name="Wang J."/>
        </authorList>
    </citation>
    <scope>NUCLEOTIDE SEQUENCE [LARGE SCALE GENOMIC DNA]</scope>
    <source>
        <strain evidence="2 3">HR1</strain>
    </source>
</reference>
<name>A0A5P9JSP2_9HYPH</name>
<keyword evidence="2" id="KW-0378">Hydrolase</keyword>
<dbReference type="GO" id="GO:0016787">
    <property type="term" value="F:hydrolase activity"/>
    <property type="evidence" value="ECO:0007669"/>
    <property type="project" value="UniProtKB-KW"/>
</dbReference>
<sequence length="327" mass="34730">MTALTLLAGLLALVPAAGALFTAAYARRVARRYPPEGAFLDVDGLRVHYLDAGPRDAEGARTVVLLHGASSNLAESMLGMGKALLERGYRVVAFDRPGHGWTGRRRGGRMGRPDRQAAVLAAALRRLEVRGALIVGHSWSGSVAPLLALDHGDVAGALLVLAGVTHPWPGGRVAWYNHAAASWAGWLLTRTVVTPLGLALFPSAAARTFAPQPVPPGFAERARIPLLFRPVTFQANAEDVAALFEAVSRQSSRYSEIRIPVTVLGGDADEIVWTDLHSRSFARDVPGARLVVLPDVGHMPQYARPDLVIAEIEALAARAGRAAGRPG</sequence>
<accession>A0A5P9JSP2</accession>
<dbReference type="InterPro" id="IPR000073">
    <property type="entry name" value="AB_hydrolase_1"/>
</dbReference>
<evidence type="ECO:0000313" key="3">
    <source>
        <dbReference type="Proteomes" id="UP000325614"/>
    </source>
</evidence>
<evidence type="ECO:0000259" key="1">
    <source>
        <dbReference type="Pfam" id="PF12697"/>
    </source>
</evidence>
<keyword evidence="3" id="KW-1185">Reference proteome</keyword>
<dbReference type="EMBL" id="CP045423">
    <property type="protein sequence ID" value="QFU15423.1"/>
    <property type="molecule type" value="Genomic_DNA"/>
</dbReference>
<feature type="domain" description="AB hydrolase-1" evidence="1">
    <location>
        <begin position="63"/>
        <end position="310"/>
    </location>
</feature>
<dbReference type="AlphaFoldDB" id="A0A5P9JSP2"/>
<dbReference type="RefSeq" id="WP_152585068.1">
    <property type="nucleotide sequence ID" value="NZ_CP045423.1"/>
</dbReference>
<gene>
    <name evidence="2" type="ORF">GDR74_03860</name>
</gene>
<dbReference type="Gene3D" id="3.40.50.1820">
    <property type="entry name" value="alpha/beta hydrolase"/>
    <property type="match status" value="1"/>
</dbReference>
<proteinExistence type="predicted"/>
<dbReference type="Pfam" id="PF12697">
    <property type="entry name" value="Abhydrolase_6"/>
    <property type="match status" value="1"/>
</dbReference>